<evidence type="ECO:0000259" key="3">
    <source>
        <dbReference type="Pfam" id="PF00496"/>
    </source>
</evidence>
<evidence type="ECO:0000256" key="2">
    <source>
        <dbReference type="SAM" id="SignalP"/>
    </source>
</evidence>
<dbReference type="PANTHER" id="PTHR30290">
    <property type="entry name" value="PERIPLASMIC BINDING COMPONENT OF ABC TRANSPORTER"/>
    <property type="match status" value="1"/>
</dbReference>
<gene>
    <name evidence="4" type="ORF">BKA15_000800</name>
</gene>
<evidence type="ECO:0000313" key="4">
    <source>
        <dbReference type="EMBL" id="NYE69471.1"/>
    </source>
</evidence>
<dbReference type="SUPFAM" id="SSF53850">
    <property type="entry name" value="Periplasmic binding protein-like II"/>
    <property type="match status" value="1"/>
</dbReference>
<keyword evidence="2" id="KW-0732">Signal</keyword>
<dbReference type="InterPro" id="IPR006311">
    <property type="entry name" value="TAT_signal"/>
</dbReference>
<dbReference type="InterPro" id="IPR000914">
    <property type="entry name" value="SBP_5_dom"/>
</dbReference>
<dbReference type="Proteomes" id="UP000569914">
    <property type="component" value="Unassembled WGS sequence"/>
</dbReference>
<dbReference type="PROSITE" id="PS51257">
    <property type="entry name" value="PROKAR_LIPOPROTEIN"/>
    <property type="match status" value="1"/>
</dbReference>
<dbReference type="Pfam" id="PF00496">
    <property type="entry name" value="SBP_bac_5"/>
    <property type="match status" value="1"/>
</dbReference>
<sequence length="656" mass="72980">MMHPITRRGFLAAATAAAATTGLAACNLDRGAPNQGPGQAPGEEAPPPDGTREVAPGVQRKDCLILENPTGRITTPDDFNRWRPGFTGSSTGLQQIALDALWYIDPDAGVNGVWDNACAAEKPIYNDDFTQMTVKLREGLMWSDGVEFTAEDLHYTVDLHMNNDGWSFTGQFRGNVASMEMPDKYTVVFNLKQPNSRFHAYFTVRWAACWMMPKHIFEKESDPLAFKFNPPVSLSAYKLKDFDPNGNWYLWEKREDWQKTSMGLIGEPGPKFAMYTAPGPSDKRVIAQTQHNLDVIHDLAPEGMIKLANESKSSVGWFPSFPWAHPDPTLPMVIYNNEKPGLDRKEVRWALTLAIDIVRVSLASYRGAATLSAIHVPPTGLYPQYYFDPLESWLNEFTIDVGGTPYKPFDADASNRAAEEARKTLGDLVPTDPEQIKTALGRGWWKHDLAAAEQLMQAAGMKKAGDTWALPDGSPFKIALLSAAESNPTMNRAASMVVESWKEFGIDASHDARDNTGDLVGPGDYSAAVGWTIETWGGHPDLFYFLNSWHSRFYVPSGKRAAGSNTMRWKHPDLDRIITEIQSLDFDDPKGIELGQEFIKLAAAEMPVTPMMSYNVFTVCDTTYFTGYPTADNPYTNPVPNWGNTKYMFTQIKPKS</sequence>
<dbReference type="GO" id="GO:0015833">
    <property type="term" value="P:peptide transport"/>
    <property type="evidence" value="ECO:0007669"/>
    <property type="project" value="TreeGrafter"/>
</dbReference>
<dbReference type="RefSeq" id="WP_218871054.1">
    <property type="nucleotide sequence ID" value="NZ_JACCBU010000001.1"/>
</dbReference>
<keyword evidence="5" id="KW-1185">Reference proteome</keyword>
<dbReference type="Gene3D" id="3.90.76.10">
    <property type="entry name" value="Dipeptide-binding Protein, Domain 1"/>
    <property type="match status" value="1"/>
</dbReference>
<dbReference type="PROSITE" id="PS51318">
    <property type="entry name" value="TAT"/>
    <property type="match status" value="1"/>
</dbReference>
<protein>
    <submittedName>
        <fullName evidence="4">Peptide/nickel transport system substrate-binding protein</fullName>
    </submittedName>
</protein>
<accession>A0A7Y9I3R7</accession>
<dbReference type="InterPro" id="IPR039424">
    <property type="entry name" value="SBP_5"/>
</dbReference>
<dbReference type="CDD" id="cd08509">
    <property type="entry name" value="PBP2_TmCBP_oligosaccharides_like"/>
    <property type="match status" value="1"/>
</dbReference>
<dbReference type="Gene3D" id="3.10.105.10">
    <property type="entry name" value="Dipeptide-binding Protein, Domain 3"/>
    <property type="match status" value="1"/>
</dbReference>
<dbReference type="AlphaFoldDB" id="A0A7Y9I3R7"/>
<dbReference type="GO" id="GO:1904680">
    <property type="term" value="F:peptide transmembrane transporter activity"/>
    <property type="evidence" value="ECO:0007669"/>
    <property type="project" value="TreeGrafter"/>
</dbReference>
<dbReference type="PANTHER" id="PTHR30290:SF65">
    <property type="entry name" value="MONOACYL PHOSPHATIDYLINOSITOL TETRAMANNOSIDE-BINDING PROTEIN LPQW-RELATED"/>
    <property type="match status" value="1"/>
</dbReference>
<dbReference type="Gene3D" id="3.40.190.10">
    <property type="entry name" value="Periplasmic binding protein-like II"/>
    <property type="match status" value="1"/>
</dbReference>
<dbReference type="NCBIfam" id="TIGR01409">
    <property type="entry name" value="TAT_signal_seq"/>
    <property type="match status" value="1"/>
</dbReference>
<feature type="region of interest" description="Disordered" evidence="1">
    <location>
        <begin position="28"/>
        <end position="57"/>
    </location>
</feature>
<evidence type="ECO:0000313" key="5">
    <source>
        <dbReference type="Proteomes" id="UP000569914"/>
    </source>
</evidence>
<feature type="domain" description="Solute-binding protein family 5" evidence="3">
    <location>
        <begin position="120"/>
        <end position="546"/>
    </location>
</feature>
<reference evidence="4 5" key="1">
    <citation type="submission" date="2020-07" db="EMBL/GenBank/DDBJ databases">
        <title>Sequencing the genomes of 1000 actinobacteria strains.</title>
        <authorList>
            <person name="Klenk H.-P."/>
        </authorList>
    </citation>
    <scope>NUCLEOTIDE SEQUENCE [LARGE SCALE GENOMIC DNA]</scope>
    <source>
        <strain evidence="4 5">DSM 22083</strain>
    </source>
</reference>
<feature type="compositionally biased region" description="Low complexity" evidence="1">
    <location>
        <begin position="28"/>
        <end position="43"/>
    </location>
</feature>
<feature type="chain" id="PRO_5038602142" evidence="2">
    <location>
        <begin position="25"/>
        <end position="656"/>
    </location>
</feature>
<dbReference type="InterPro" id="IPR019546">
    <property type="entry name" value="TAT_signal_bac_arc"/>
</dbReference>
<evidence type="ECO:0000256" key="1">
    <source>
        <dbReference type="SAM" id="MobiDB-lite"/>
    </source>
</evidence>
<proteinExistence type="predicted"/>
<organism evidence="4 5">
    <name type="scientific">Microlunatus parietis</name>
    <dbReference type="NCBI Taxonomy" id="682979"/>
    <lineage>
        <taxon>Bacteria</taxon>
        <taxon>Bacillati</taxon>
        <taxon>Actinomycetota</taxon>
        <taxon>Actinomycetes</taxon>
        <taxon>Propionibacteriales</taxon>
        <taxon>Propionibacteriaceae</taxon>
        <taxon>Microlunatus</taxon>
    </lineage>
</organism>
<dbReference type="EMBL" id="JACCBU010000001">
    <property type="protein sequence ID" value="NYE69471.1"/>
    <property type="molecule type" value="Genomic_DNA"/>
</dbReference>
<feature type="signal peptide" evidence="2">
    <location>
        <begin position="1"/>
        <end position="24"/>
    </location>
</feature>
<comment type="caution">
    <text evidence="4">The sequence shown here is derived from an EMBL/GenBank/DDBJ whole genome shotgun (WGS) entry which is preliminary data.</text>
</comment>
<name>A0A7Y9I3R7_9ACTN</name>